<keyword evidence="7" id="KW-1015">Disulfide bond</keyword>
<keyword evidence="4 8" id="KW-0732">Signal</keyword>
<name>A0A2U1TTZ8_9GAMM</name>
<feature type="signal peptide" evidence="8">
    <location>
        <begin position="1"/>
        <end position="20"/>
    </location>
</feature>
<evidence type="ECO:0000313" key="9">
    <source>
        <dbReference type="EMBL" id="PWC12888.1"/>
    </source>
</evidence>
<keyword evidence="2" id="KW-0719">Serine esterase</keyword>
<evidence type="ECO:0000256" key="1">
    <source>
        <dbReference type="ARBA" id="ARBA00006249"/>
    </source>
</evidence>
<keyword evidence="5 9" id="KW-0378">Hydrolase</keyword>
<evidence type="ECO:0000256" key="3">
    <source>
        <dbReference type="ARBA" id="ARBA00022723"/>
    </source>
</evidence>
<dbReference type="EMBL" id="QDKJ01000006">
    <property type="protein sequence ID" value="PWC12888.1"/>
    <property type="molecule type" value="Genomic_DNA"/>
</dbReference>
<comment type="caution">
    <text evidence="9">The sequence shown here is derived from an EMBL/GenBank/DDBJ whole genome shotgun (WGS) entry which is preliminary data.</text>
</comment>
<dbReference type="InterPro" id="IPR029058">
    <property type="entry name" value="AB_hydrolase_fold"/>
</dbReference>
<dbReference type="Gene3D" id="3.40.50.1820">
    <property type="entry name" value="alpha/beta hydrolase"/>
    <property type="match status" value="1"/>
</dbReference>
<dbReference type="Proteomes" id="UP000245138">
    <property type="component" value="Unassembled WGS sequence"/>
</dbReference>
<keyword evidence="6" id="KW-0106">Calcium</keyword>
<keyword evidence="10" id="KW-1185">Reference proteome</keyword>
<evidence type="ECO:0000256" key="2">
    <source>
        <dbReference type="ARBA" id="ARBA00022487"/>
    </source>
</evidence>
<dbReference type="InterPro" id="IPR011118">
    <property type="entry name" value="Tannase/feruloyl_esterase"/>
</dbReference>
<dbReference type="GO" id="GO:0046872">
    <property type="term" value="F:metal ion binding"/>
    <property type="evidence" value="ECO:0007669"/>
    <property type="project" value="UniProtKB-KW"/>
</dbReference>
<dbReference type="PANTHER" id="PTHR33938">
    <property type="entry name" value="FERULOYL ESTERASE B-RELATED"/>
    <property type="match status" value="1"/>
</dbReference>
<dbReference type="PANTHER" id="PTHR33938:SF15">
    <property type="entry name" value="FERULOYL ESTERASE B-RELATED"/>
    <property type="match status" value="1"/>
</dbReference>
<protein>
    <submittedName>
        <fullName evidence="9">Tannase/feruloyl esterase family alpha/beta hydrolase</fullName>
    </submittedName>
</protein>
<dbReference type="GO" id="GO:0052689">
    <property type="term" value="F:carboxylic ester hydrolase activity"/>
    <property type="evidence" value="ECO:0007669"/>
    <property type="project" value="UniProtKB-KW"/>
</dbReference>
<comment type="similarity">
    <text evidence="1">Belongs to the tannase family.</text>
</comment>
<evidence type="ECO:0000256" key="4">
    <source>
        <dbReference type="ARBA" id="ARBA00022729"/>
    </source>
</evidence>
<organism evidence="9 10">
    <name type="scientific">Brenneria roseae subsp. americana</name>
    <dbReference type="NCBI Taxonomy" id="1508507"/>
    <lineage>
        <taxon>Bacteria</taxon>
        <taxon>Pseudomonadati</taxon>
        <taxon>Pseudomonadota</taxon>
        <taxon>Gammaproteobacteria</taxon>
        <taxon>Enterobacterales</taxon>
        <taxon>Pectobacteriaceae</taxon>
        <taxon>Brenneria</taxon>
    </lineage>
</organism>
<dbReference type="SUPFAM" id="SSF53474">
    <property type="entry name" value="alpha/beta-Hydrolases"/>
    <property type="match status" value="1"/>
</dbReference>
<evidence type="ECO:0000256" key="7">
    <source>
        <dbReference type="ARBA" id="ARBA00023157"/>
    </source>
</evidence>
<dbReference type="OrthoDB" id="7197884at2"/>
<evidence type="ECO:0000256" key="5">
    <source>
        <dbReference type="ARBA" id="ARBA00022801"/>
    </source>
</evidence>
<reference evidence="9 10" key="1">
    <citation type="submission" date="2018-04" db="EMBL/GenBank/DDBJ databases">
        <title>Brenneria corticis sp.nov.</title>
        <authorList>
            <person name="Li Y."/>
        </authorList>
    </citation>
    <scope>NUCLEOTIDE SEQUENCE [LARGE SCALE GENOMIC DNA]</scope>
    <source>
        <strain evidence="9 10">LMG 27715</strain>
    </source>
</reference>
<evidence type="ECO:0000256" key="8">
    <source>
        <dbReference type="SAM" id="SignalP"/>
    </source>
</evidence>
<accession>A0A2U1TTZ8</accession>
<evidence type="ECO:0000256" key="6">
    <source>
        <dbReference type="ARBA" id="ARBA00022837"/>
    </source>
</evidence>
<feature type="chain" id="PRO_5015787863" evidence="8">
    <location>
        <begin position="21"/>
        <end position="564"/>
    </location>
</feature>
<proteinExistence type="inferred from homology"/>
<evidence type="ECO:0000313" key="10">
    <source>
        <dbReference type="Proteomes" id="UP000245138"/>
    </source>
</evidence>
<dbReference type="Pfam" id="PF07519">
    <property type="entry name" value="Tannase"/>
    <property type="match status" value="1"/>
</dbReference>
<gene>
    <name evidence="9" type="ORF">B4923_09195</name>
</gene>
<dbReference type="AlphaFoldDB" id="A0A2U1TTZ8"/>
<keyword evidence="3" id="KW-0479">Metal-binding</keyword>
<sequence>MVSGLLFATVTLLSAPLALAQDGQPTPQPAIKPVIDCSALATVDLTSLGGKGSHVLSAQEETINGQAFCVVDSQLAPTIQVKTLLPINTWQGRYMQIGCGGLCGNINLSIGAAAGCMPLNNSEFVLAATDMGHPAQEMDFGKDAQKREDFAWRSQHLTAELAKLLIKTLYGQPVQWSYFNGCSDGGREALIAAQRFPHDFNGIIAGAAAMNFQVQNGLYHSWLAVSNTGPDGKAVLTTSRLPLIHKAVIAQCDELDGQKDGLISDPQSCHFNPQVLQCKTAPDTPQADCLSSAETTTLTRIYDGPRDPVSGEKLIISGPLPGSELAWAGVFIPRTADEPIFSKIIALPTLKYMHFATNPPESFTLNDLAFNADTFQKLRARHPLYDATNPDLSAFSQAGGKLIIWHGLADPHISPINSIAYHQAVGQQLGASQRDSFERLYLLPGMYHCSDGEGPSLVDFLTPMMAWVEEGVAPQNIITRQAAPQSNNDFGQPQAGNKNANQIKLETVPPQTASRPVYPYPSIAVYNGHGDPQQATSYHPVRLKNVPDGYEWMGKDFYQPYTPQ</sequence>